<dbReference type="Proteomes" id="UP001437256">
    <property type="component" value="Unassembled WGS sequence"/>
</dbReference>
<organism evidence="2 3">
    <name type="scientific">Marasmius tenuissimus</name>
    <dbReference type="NCBI Taxonomy" id="585030"/>
    <lineage>
        <taxon>Eukaryota</taxon>
        <taxon>Fungi</taxon>
        <taxon>Dikarya</taxon>
        <taxon>Basidiomycota</taxon>
        <taxon>Agaricomycotina</taxon>
        <taxon>Agaricomycetes</taxon>
        <taxon>Agaricomycetidae</taxon>
        <taxon>Agaricales</taxon>
        <taxon>Marasmiineae</taxon>
        <taxon>Marasmiaceae</taxon>
        <taxon>Marasmius</taxon>
    </lineage>
</organism>
<proteinExistence type="predicted"/>
<keyword evidence="3" id="KW-1185">Reference proteome</keyword>
<feature type="compositionally biased region" description="Polar residues" evidence="1">
    <location>
        <begin position="1"/>
        <end position="16"/>
    </location>
</feature>
<evidence type="ECO:0000313" key="2">
    <source>
        <dbReference type="EMBL" id="KAL0062817.1"/>
    </source>
</evidence>
<feature type="region of interest" description="Disordered" evidence="1">
    <location>
        <begin position="125"/>
        <end position="154"/>
    </location>
</feature>
<reference evidence="2 3" key="1">
    <citation type="submission" date="2024-05" db="EMBL/GenBank/DDBJ databases">
        <title>A draft genome resource for the thread blight pathogen Marasmius tenuissimus strain MS-2.</title>
        <authorList>
            <person name="Yulfo-Soto G.E."/>
            <person name="Baruah I.K."/>
            <person name="Amoako-Attah I."/>
            <person name="Bukari Y."/>
            <person name="Meinhardt L.W."/>
            <person name="Bailey B.A."/>
            <person name="Cohen S.P."/>
        </authorList>
    </citation>
    <scope>NUCLEOTIDE SEQUENCE [LARGE SCALE GENOMIC DNA]</scope>
    <source>
        <strain evidence="2 3">MS-2</strain>
    </source>
</reference>
<evidence type="ECO:0000313" key="3">
    <source>
        <dbReference type="Proteomes" id="UP001437256"/>
    </source>
</evidence>
<feature type="compositionally biased region" description="Polar residues" evidence="1">
    <location>
        <begin position="78"/>
        <end position="89"/>
    </location>
</feature>
<evidence type="ECO:0000256" key="1">
    <source>
        <dbReference type="SAM" id="MobiDB-lite"/>
    </source>
</evidence>
<dbReference type="EMBL" id="JBBXMP010000095">
    <property type="protein sequence ID" value="KAL0062817.1"/>
    <property type="molecule type" value="Genomic_DNA"/>
</dbReference>
<feature type="region of interest" description="Disordered" evidence="1">
    <location>
        <begin position="76"/>
        <end position="98"/>
    </location>
</feature>
<comment type="caution">
    <text evidence="2">The sequence shown here is derived from an EMBL/GenBank/DDBJ whole genome shotgun (WGS) entry which is preliminary data.</text>
</comment>
<gene>
    <name evidence="2" type="ORF">AAF712_010269</name>
</gene>
<accession>A0ABR2ZR00</accession>
<feature type="compositionally biased region" description="Polar residues" evidence="1">
    <location>
        <begin position="24"/>
        <end position="47"/>
    </location>
</feature>
<sequence>MSSSQGGPASNGTNSPIPEDDLVSHQSNTPRGNAPGSNSQNITSGIQGTEPLAGLSERVQEKLPAHYIFPPVVPRPTNPIQFDPSTTAVPRNRQDTPVPELASLPAAKSDIGYLTQTMEWNAGNQSTSTMMDHSTRPSPPASSPRTTPSQQPRRHTTVWELSGMIDEIRLSLQSDFFTITSKFAIEVAKIQTAHEHRFETVASYILGVEETLGTNGEINLPPLDTQVSTAPTVAQKTGQMLGYPIKNGPYLHHGA</sequence>
<name>A0ABR2ZR00_9AGAR</name>
<feature type="region of interest" description="Disordered" evidence="1">
    <location>
        <begin position="1"/>
        <end position="58"/>
    </location>
</feature>
<protein>
    <submittedName>
        <fullName evidence="2">Uncharacterized protein</fullName>
    </submittedName>
</protein>